<evidence type="ECO:0000259" key="1">
    <source>
        <dbReference type="Pfam" id="PF06985"/>
    </source>
</evidence>
<dbReference type="Proteomes" id="UP000799779">
    <property type="component" value="Unassembled WGS sequence"/>
</dbReference>
<dbReference type="EMBL" id="ML977624">
    <property type="protein sequence ID" value="KAF1996530.1"/>
    <property type="molecule type" value="Genomic_DNA"/>
</dbReference>
<gene>
    <name evidence="2" type="ORF">P154DRAFT_443194</name>
</gene>
<sequence>MEPQKFQPASVDGIPGCSAHIGLRELAEIQDYVAHAKGTGIDNDENVPNSAIYSRLGPNQIRVLELLPGTFEADLFGALHAVDVGFQYQQRIDPKNGLLFQWKINHAISVANKAPFWYTALSYVWGPPDFEVKFTFPNGSSVLITKSLTCGLRHLRSEVESVFLWIDQICINQADIKDKEQQIPLMGAVYGHATNTVMWLGDEEGDGPAIAFDTLALAHSRLQTLEEIAVADLARLDLPPLDSREWREVKLLFDRPWFQRLWVIQEAMLSNTLHVKVGKLSTAWETFSHWCGSLQSSGIQSWIEADSEPDAQMLDDQTALVAVPSLPSGCTTVNRIDTSRSFNQTSPQRLPLLDCLVTISPRYSDAVSAREVYLEACLQQLSRGPDWTQPILCSVDHETPLKPSWVPDWSKARRTESLGYSTMIRHVYQAGRLASGTPIMDYRLEDERNTMILHGKLFDTIASIGCISTRPVLDIDAPTEKNRQWISYIDMARSRNEYPTGETIWDAFWQTLVAGKDGSSTAKAPSDYSEVLGLIVDESTGLFLTVPGQTCSPRRKKGFFTLDNLRSRKPRETLEDARKSFRAALRNRRFAVTERGYFALVPRGAKAGDAVCVFEGGYVPFIVRLTGSGSDYELVGESYVHGIMQGQAMSMSDISLVPIRLV</sequence>
<dbReference type="PANTHER" id="PTHR24148">
    <property type="entry name" value="ANKYRIN REPEAT DOMAIN-CONTAINING PROTEIN 39 HOMOLOG-RELATED"/>
    <property type="match status" value="1"/>
</dbReference>
<dbReference type="AlphaFoldDB" id="A0A6A5W3X5"/>
<feature type="domain" description="Heterokaryon incompatibility" evidence="1">
    <location>
        <begin position="118"/>
        <end position="266"/>
    </location>
</feature>
<dbReference type="Pfam" id="PF06985">
    <property type="entry name" value="HET"/>
    <property type="match status" value="1"/>
</dbReference>
<evidence type="ECO:0000313" key="3">
    <source>
        <dbReference type="Proteomes" id="UP000799779"/>
    </source>
</evidence>
<evidence type="ECO:0000313" key="2">
    <source>
        <dbReference type="EMBL" id="KAF1996530.1"/>
    </source>
</evidence>
<reference evidence="2" key="1">
    <citation type="journal article" date="2020" name="Stud. Mycol.">
        <title>101 Dothideomycetes genomes: a test case for predicting lifestyles and emergence of pathogens.</title>
        <authorList>
            <person name="Haridas S."/>
            <person name="Albert R."/>
            <person name="Binder M."/>
            <person name="Bloem J."/>
            <person name="Labutti K."/>
            <person name="Salamov A."/>
            <person name="Andreopoulos B."/>
            <person name="Baker S."/>
            <person name="Barry K."/>
            <person name="Bills G."/>
            <person name="Bluhm B."/>
            <person name="Cannon C."/>
            <person name="Castanera R."/>
            <person name="Culley D."/>
            <person name="Daum C."/>
            <person name="Ezra D."/>
            <person name="Gonzalez J."/>
            <person name="Henrissat B."/>
            <person name="Kuo A."/>
            <person name="Liang C."/>
            <person name="Lipzen A."/>
            <person name="Lutzoni F."/>
            <person name="Magnuson J."/>
            <person name="Mondo S."/>
            <person name="Nolan M."/>
            <person name="Ohm R."/>
            <person name="Pangilinan J."/>
            <person name="Park H.-J."/>
            <person name="Ramirez L."/>
            <person name="Alfaro M."/>
            <person name="Sun H."/>
            <person name="Tritt A."/>
            <person name="Yoshinaga Y."/>
            <person name="Zwiers L.-H."/>
            <person name="Turgeon B."/>
            <person name="Goodwin S."/>
            <person name="Spatafora J."/>
            <person name="Crous P."/>
            <person name="Grigoriev I."/>
        </authorList>
    </citation>
    <scope>NUCLEOTIDE SEQUENCE</scope>
    <source>
        <strain evidence="2">CBS 123094</strain>
    </source>
</reference>
<organism evidence="2 3">
    <name type="scientific">Amniculicola lignicola CBS 123094</name>
    <dbReference type="NCBI Taxonomy" id="1392246"/>
    <lineage>
        <taxon>Eukaryota</taxon>
        <taxon>Fungi</taxon>
        <taxon>Dikarya</taxon>
        <taxon>Ascomycota</taxon>
        <taxon>Pezizomycotina</taxon>
        <taxon>Dothideomycetes</taxon>
        <taxon>Pleosporomycetidae</taxon>
        <taxon>Pleosporales</taxon>
        <taxon>Amniculicolaceae</taxon>
        <taxon>Amniculicola</taxon>
    </lineage>
</organism>
<dbReference type="InterPro" id="IPR010730">
    <property type="entry name" value="HET"/>
</dbReference>
<dbReference type="PANTHER" id="PTHR24148:SF80">
    <property type="entry name" value="HETEROKARYON INCOMPATIBILITY DOMAIN-CONTAINING PROTEIN"/>
    <property type="match status" value="1"/>
</dbReference>
<keyword evidence="3" id="KW-1185">Reference proteome</keyword>
<accession>A0A6A5W3X5</accession>
<name>A0A6A5W3X5_9PLEO</name>
<dbReference type="Pfam" id="PF26639">
    <property type="entry name" value="Het-6_barrel"/>
    <property type="match status" value="1"/>
</dbReference>
<proteinExistence type="predicted"/>
<dbReference type="InterPro" id="IPR052895">
    <property type="entry name" value="HetReg/Transcr_Mod"/>
</dbReference>
<dbReference type="OrthoDB" id="2288928at2759"/>
<protein>
    <submittedName>
        <fullName evidence="2">HET-domain-containing protein</fullName>
    </submittedName>
</protein>